<proteinExistence type="predicted"/>
<comment type="caution">
    <text evidence="3">The sequence shown here is derived from an EMBL/GenBank/DDBJ whole genome shotgun (WGS) entry which is preliminary data.</text>
</comment>
<feature type="region of interest" description="Disordered" evidence="1">
    <location>
        <begin position="238"/>
        <end position="260"/>
    </location>
</feature>
<dbReference type="SUPFAM" id="SSF55797">
    <property type="entry name" value="PR-1-like"/>
    <property type="match status" value="1"/>
</dbReference>
<dbReference type="InterPro" id="IPR035940">
    <property type="entry name" value="CAP_sf"/>
</dbReference>
<dbReference type="PANTHER" id="PTHR10334">
    <property type="entry name" value="CYSTEINE-RICH SECRETORY PROTEIN-RELATED"/>
    <property type="match status" value="1"/>
</dbReference>
<keyword evidence="4" id="KW-1185">Reference proteome</keyword>
<name>S8C181_DACHA</name>
<dbReference type="SMART" id="SM00198">
    <property type="entry name" value="SCP"/>
    <property type="match status" value="1"/>
</dbReference>
<evidence type="ECO:0000256" key="1">
    <source>
        <dbReference type="SAM" id="MobiDB-lite"/>
    </source>
</evidence>
<dbReference type="OrthoDB" id="337038at2759"/>
<evidence type="ECO:0000313" key="4">
    <source>
        <dbReference type="Proteomes" id="UP000015100"/>
    </source>
</evidence>
<feature type="region of interest" description="Disordered" evidence="1">
    <location>
        <begin position="1"/>
        <end position="23"/>
    </location>
</feature>
<dbReference type="InterPro" id="IPR001283">
    <property type="entry name" value="CRISP-related"/>
</dbReference>
<dbReference type="EMBL" id="AQGS01000014">
    <property type="protein sequence ID" value="EPS45503.1"/>
    <property type="molecule type" value="Genomic_DNA"/>
</dbReference>
<dbReference type="Proteomes" id="UP000015100">
    <property type="component" value="Unassembled WGS sequence"/>
</dbReference>
<accession>S8C181</accession>
<dbReference type="PRINTS" id="PR00837">
    <property type="entry name" value="V5TPXLIKE"/>
</dbReference>
<evidence type="ECO:0000313" key="3">
    <source>
        <dbReference type="EMBL" id="EPS45503.1"/>
    </source>
</evidence>
<organism evidence="3 4">
    <name type="scientific">Dactylellina haptotyla (strain CBS 200.50)</name>
    <name type="common">Nematode-trapping fungus</name>
    <name type="synonym">Monacrosporium haptotylum</name>
    <dbReference type="NCBI Taxonomy" id="1284197"/>
    <lineage>
        <taxon>Eukaryota</taxon>
        <taxon>Fungi</taxon>
        <taxon>Dikarya</taxon>
        <taxon>Ascomycota</taxon>
        <taxon>Pezizomycotina</taxon>
        <taxon>Orbiliomycetes</taxon>
        <taxon>Orbiliales</taxon>
        <taxon>Orbiliaceae</taxon>
        <taxon>Dactylellina</taxon>
    </lineage>
</organism>
<dbReference type="AlphaFoldDB" id="S8C181"/>
<reference evidence="3 4" key="1">
    <citation type="journal article" date="2013" name="PLoS Genet.">
        <title>Genomic mechanisms accounting for the adaptation to parasitism in nematode-trapping fungi.</title>
        <authorList>
            <person name="Meerupati T."/>
            <person name="Andersson K.M."/>
            <person name="Friman E."/>
            <person name="Kumar D."/>
            <person name="Tunlid A."/>
            <person name="Ahren D."/>
        </authorList>
    </citation>
    <scope>NUCLEOTIDE SEQUENCE [LARGE SCALE GENOMIC DNA]</scope>
    <source>
        <strain evidence="3 4">CBS 200.50</strain>
    </source>
</reference>
<dbReference type="InterPro" id="IPR014044">
    <property type="entry name" value="CAP_dom"/>
</dbReference>
<dbReference type="Pfam" id="PF00188">
    <property type="entry name" value="CAP"/>
    <property type="match status" value="1"/>
</dbReference>
<dbReference type="HOGENOM" id="CLU_093537_0_0_1"/>
<dbReference type="eggNOG" id="KOG3017">
    <property type="taxonomic scope" value="Eukaryota"/>
</dbReference>
<evidence type="ECO:0000259" key="2">
    <source>
        <dbReference type="SMART" id="SM00198"/>
    </source>
</evidence>
<sequence length="260" mass="29241">MVPELEPLNEVSNQSSKSDTNERTYRQRWDIIDNLSDHFRGTKVNDVSIVISHSTIIHNEVLTLIVVSLSTLLGGVIATALPDVFTGVEPPAFDLEKRASPTGFTTYQIRAPILAITNQYRELHRVSPLVWNQTIAEFALRQAKQCQFRQSDGPYGENLAGSSTVNNPAWFVWFLYGEKQDYNFVNPDIMSPATKHFTQLVWAGTKQIGCAWVEGCPDLEYQLWCEFFPRGNTGSAASFRSNVKTEDKNKPVPTMPPSEI</sequence>
<gene>
    <name evidence="3" type="ORF">H072_533</name>
</gene>
<feature type="domain" description="SCP" evidence="2">
    <location>
        <begin position="108"/>
        <end position="235"/>
    </location>
</feature>
<dbReference type="Gene3D" id="3.40.33.10">
    <property type="entry name" value="CAP"/>
    <property type="match status" value="1"/>
</dbReference>
<protein>
    <recommendedName>
        <fullName evidence="2">SCP domain-containing protein</fullName>
    </recommendedName>
</protein>
<reference evidence="4" key="2">
    <citation type="submission" date="2013-04" db="EMBL/GenBank/DDBJ databases">
        <title>Genomic mechanisms accounting for the adaptation to parasitism in nematode-trapping fungi.</title>
        <authorList>
            <person name="Ahren D.G."/>
        </authorList>
    </citation>
    <scope>NUCLEOTIDE SEQUENCE [LARGE SCALE GENOMIC DNA]</scope>
    <source>
        <strain evidence="4">CBS 200.50</strain>
    </source>
</reference>